<feature type="transmembrane region" description="Helical" evidence="2">
    <location>
        <begin position="373"/>
        <end position="393"/>
    </location>
</feature>
<dbReference type="PANTHER" id="PTHR34993">
    <property type="entry name" value="TRANSMEMBRANE PROTEIN"/>
    <property type="match status" value="1"/>
</dbReference>
<feature type="transmembrane region" description="Helical" evidence="2">
    <location>
        <begin position="227"/>
        <end position="248"/>
    </location>
</feature>
<feature type="transmembrane region" description="Helical" evidence="2">
    <location>
        <begin position="88"/>
        <end position="109"/>
    </location>
</feature>
<feature type="transmembrane region" description="Helical" evidence="2">
    <location>
        <begin position="268"/>
        <end position="289"/>
    </location>
</feature>
<feature type="transmembrane region" description="Helical" evidence="2">
    <location>
        <begin position="519"/>
        <end position="543"/>
    </location>
</feature>
<evidence type="ECO:0000256" key="2">
    <source>
        <dbReference type="SAM" id="Phobius"/>
    </source>
</evidence>
<feature type="transmembrane region" description="Helical" evidence="2">
    <location>
        <begin position="731"/>
        <end position="751"/>
    </location>
</feature>
<evidence type="ECO:0000313" key="3">
    <source>
        <dbReference type="EMBL" id="KAK8847846.1"/>
    </source>
</evidence>
<protein>
    <submittedName>
        <fullName evidence="3">Uncharacterized protein</fullName>
    </submittedName>
</protein>
<dbReference type="EMBL" id="JAPFFF010000027">
    <property type="protein sequence ID" value="KAK8847846.1"/>
    <property type="molecule type" value="Genomic_DNA"/>
</dbReference>
<evidence type="ECO:0000256" key="1">
    <source>
        <dbReference type="SAM" id="MobiDB-lite"/>
    </source>
</evidence>
<feature type="transmembrane region" description="Helical" evidence="2">
    <location>
        <begin position="62"/>
        <end position="81"/>
    </location>
</feature>
<organism evidence="3 4">
    <name type="scientific">Tritrichomonas musculus</name>
    <dbReference type="NCBI Taxonomy" id="1915356"/>
    <lineage>
        <taxon>Eukaryota</taxon>
        <taxon>Metamonada</taxon>
        <taxon>Parabasalia</taxon>
        <taxon>Tritrichomonadida</taxon>
        <taxon>Tritrichomonadidae</taxon>
        <taxon>Tritrichomonas</taxon>
    </lineage>
</organism>
<dbReference type="PANTHER" id="PTHR34993:SF1">
    <property type="entry name" value="TRANSMEMBRANE PROTEIN"/>
    <property type="match status" value="1"/>
</dbReference>
<accession>A0ABR2HI21</accession>
<gene>
    <name evidence="3" type="ORF">M9Y10_018881</name>
</gene>
<feature type="transmembrane region" description="Helical" evidence="2">
    <location>
        <begin position="441"/>
        <end position="461"/>
    </location>
</feature>
<feature type="compositionally biased region" description="Basic and acidic residues" evidence="1">
    <location>
        <begin position="578"/>
        <end position="593"/>
    </location>
</feature>
<comment type="caution">
    <text evidence="3">The sequence shown here is derived from an EMBL/GenBank/DDBJ whole genome shotgun (WGS) entry which is preliminary data.</text>
</comment>
<name>A0ABR2HI21_9EUKA</name>
<keyword evidence="2" id="KW-0472">Membrane</keyword>
<dbReference type="Proteomes" id="UP001470230">
    <property type="component" value="Unassembled WGS sequence"/>
</dbReference>
<keyword evidence="2" id="KW-0812">Transmembrane</keyword>
<reference evidence="3 4" key="1">
    <citation type="submission" date="2024-04" db="EMBL/GenBank/DDBJ databases">
        <title>Tritrichomonas musculus Genome.</title>
        <authorList>
            <person name="Alves-Ferreira E."/>
            <person name="Grigg M."/>
            <person name="Lorenzi H."/>
            <person name="Galac M."/>
        </authorList>
    </citation>
    <scope>NUCLEOTIDE SEQUENCE [LARGE SCALE GENOMIC DNA]</scope>
    <source>
        <strain evidence="3 4">EAF2021</strain>
    </source>
</reference>
<feature type="transmembrane region" description="Helical" evidence="2">
    <location>
        <begin position="495"/>
        <end position="513"/>
    </location>
</feature>
<feature type="transmembrane region" description="Helical" evidence="2">
    <location>
        <begin position="467"/>
        <end position="488"/>
    </location>
</feature>
<sequence length="763" mass="89228">MSISSAVVSFFSYFQNISVNIKLPHINFPPWFLTILKGVNDFISIIQYYILQIPPFDMRTRLILMSVIIPLFLDIFFIWFVQPLLKTLLNVLDTLCVFAFFGLCAYGNIVHWSRTVIILVCAFGLYLIIRLIFVFKKREQKYKLSQLGQDICHHYMHGLIPGIKDDYSIDDLNNIIHRFSKIVEIRPSPHVLYITVIFFSISAVTFLISFYFFGIYPFLRPPFSKQLNLLLAVIFILIGLTFFIIFTLRLFQCGRKFILRVKQFCKRWGLRILMLFFDVLYIPIVSGLIDHINVEKYSPCPEGQYLYEVPDRYGGTFSLLIEHETKCLTCNFMSNSSFYSRCVDACKGEPKWRPVCDPTLEFMKDIVKYSSGFLLWGFVFVVFGIPLLWFYVIQRNRKFAFIINVYGNEPSIKWLKIVNRMKTTGIFLFVNYKYNNSRWSVLYLMVKFLVMILATIASRFYKYLSLSLSVIYFVIFICVVIIKPYLYFVNNLLDSVLYFTQFLFSLNSSLAIFNVHVPLLASSILSSIIVVVPFIAIIFLLFFRRRNADFENDPTYPQKLSKNEEEFLNQKRRAAKEEYRKNRKEEERENKIEEENENDAFVIDDDDGELNQNVGIDDINQPLLDKNENNDEEFDNKNYKKVVENVVKLVLLDDDENLCLIPEDEYEVRPGELDSVSQSIEKLKKKKNKVEPEDAATYIVNKRVLANRMTSMYEMLDVVVDGSTIDLLTKVLNVAIVCGMAAFGWYIGIVYSNDDINYHLICH</sequence>
<evidence type="ECO:0000313" key="4">
    <source>
        <dbReference type="Proteomes" id="UP001470230"/>
    </source>
</evidence>
<feature type="transmembrane region" description="Helical" evidence="2">
    <location>
        <begin position="115"/>
        <end position="135"/>
    </location>
</feature>
<keyword evidence="2" id="KW-1133">Transmembrane helix</keyword>
<feature type="region of interest" description="Disordered" evidence="1">
    <location>
        <begin position="578"/>
        <end position="599"/>
    </location>
</feature>
<proteinExistence type="predicted"/>
<feature type="transmembrane region" description="Helical" evidence="2">
    <location>
        <begin position="191"/>
        <end position="215"/>
    </location>
</feature>
<keyword evidence="4" id="KW-1185">Reference proteome</keyword>